<keyword evidence="5" id="KW-0963">Cytoplasm</keyword>
<dbReference type="InterPro" id="IPR001678">
    <property type="entry name" value="MeTrfase_RsmB-F_NOP2_dom"/>
</dbReference>
<dbReference type="Gene3D" id="3.30.70.1170">
    <property type="entry name" value="Sun protein, domain 3"/>
    <property type="match status" value="1"/>
</dbReference>
<dbReference type="GO" id="GO:0005737">
    <property type="term" value="C:cytoplasm"/>
    <property type="evidence" value="ECO:0007669"/>
    <property type="project" value="UniProtKB-SubCell"/>
</dbReference>
<name>A0A0W7Z4I7_9BURK</name>
<reference evidence="17 18" key="1">
    <citation type="submission" date="2015-12" db="EMBL/GenBank/DDBJ databases">
        <title>Complete genome sequence of a multi-drug resistant strain Acidovorax sp. 12322-1.</title>
        <authorList>
            <person name="Ming D."/>
            <person name="Wang M."/>
            <person name="Hu S."/>
            <person name="Zhou Y."/>
            <person name="Jiang T."/>
        </authorList>
    </citation>
    <scope>NUCLEOTIDE SEQUENCE [LARGE SCALE GENOMIC DNA]</scope>
    <source>
        <strain evidence="17 18">12322-1</strain>
    </source>
</reference>
<evidence type="ECO:0000313" key="19">
    <source>
        <dbReference type="Proteomes" id="UP000242792"/>
    </source>
</evidence>
<feature type="binding site" evidence="14">
    <location>
        <begin position="269"/>
        <end position="275"/>
    </location>
    <ligand>
        <name>S-adenosyl-L-methionine</name>
        <dbReference type="ChEBI" id="CHEBI:59789"/>
    </ligand>
</feature>
<dbReference type="InterPro" id="IPR054728">
    <property type="entry name" value="RsmB-like_ferredoxin"/>
</dbReference>
<dbReference type="EMBL" id="LPXH01000014">
    <property type="protein sequence ID" value="KUF42418.1"/>
    <property type="molecule type" value="Genomic_DNA"/>
</dbReference>
<dbReference type="KEGG" id="cke:B5M06_04615"/>
<comment type="catalytic activity">
    <reaction evidence="13">
        <text>cytidine(967) in 16S rRNA + S-adenosyl-L-methionine = 5-methylcytidine(967) in 16S rRNA + S-adenosyl-L-homocysteine + H(+)</text>
        <dbReference type="Rhea" id="RHEA:42748"/>
        <dbReference type="Rhea" id="RHEA-COMP:10219"/>
        <dbReference type="Rhea" id="RHEA-COMP:10220"/>
        <dbReference type="ChEBI" id="CHEBI:15378"/>
        <dbReference type="ChEBI" id="CHEBI:57856"/>
        <dbReference type="ChEBI" id="CHEBI:59789"/>
        <dbReference type="ChEBI" id="CHEBI:74483"/>
        <dbReference type="ChEBI" id="CHEBI:82748"/>
        <dbReference type="EC" id="2.1.1.176"/>
    </reaction>
</comment>
<comment type="subcellular location">
    <subcellularLocation>
        <location evidence="2">Cytoplasm</location>
    </subcellularLocation>
</comment>
<evidence type="ECO:0000256" key="9">
    <source>
        <dbReference type="ARBA" id="ARBA00022691"/>
    </source>
</evidence>
<dbReference type="SUPFAM" id="SSF48013">
    <property type="entry name" value="NusB-like"/>
    <property type="match status" value="1"/>
</dbReference>
<feature type="active site" description="Nucleophile" evidence="14">
    <location>
        <position position="399"/>
    </location>
</feature>
<feature type="binding site" evidence="14">
    <location>
        <position position="346"/>
    </location>
    <ligand>
        <name>S-adenosyl-L-methionine</name>
        <dbReference type="ChEBI" id="CHEBI:59789"/>
    </ligand>
</feature>
<reference evidence="16 19" key="2">
    <citation type="submission" date="2017-03" db="EMBL/GenBank/DDBJ databases">
        <title>Rapid Whole Genome Sequencing of Comamonas kerstersii Causing Continuous ambulatory Peritoneal Dialysis-Associated Peritonitis.</title>
        <authorList>
            <person name="Zheng B."/>
        </authorList>
    </citation>
    <scope>NUCLEOTIDE SEQUENCE [LARGE SCALE GENOMIC DNA]</scope>
    <source>
        <strain evidence="16 19">8943</strain>
    </source>
</reference>
<dbReference type="PROSITE" id="PS51686">
    <property type="entry name" value="SAM_MT_RSMB_NOP"/>
    <property type="match status" value="1"/>
</dbReference>
<dbReference type="GO" id="GO:0003723">
    <property type="term" value="F:RNA binding"/>
    <property type="evidence" value="ECO:0007669"/>
    <property type="project" value="UniProtKB-UniRule"/>
</dbReference>
<dbReference type="Gene3D" id="1.10.287.730">
    <property type="entry name" value="Helix hairpin bin"/>
    <property type="match status" value="1"/>
</dbReference>
<comment type="similarity">
    <text evidence="3 14">Belongs to the class I-like SAM-binding methyltransferase superfamily. RsmB/NOP family.</text>
</comment>
<keyword evidence="8 14" id="KW-0808">Transferase</keyword>
<dbReference type="EMBL" id="CP020121">
    <property type="protein sequence ID" value="AQZ97652.1"/>
    <property type="molecule type" value="Genomic_DNA"/>
</dbReference>
<dbReference type="Proteomes" id="UP000242792">
    <property type="component" value="Chromosome"/>
</dbReference>
<keyword evidence="6" id="KW-0698">rRNA processing</keyword>
<accession>A0A0W7Z4I7</accession>
<dbReference type="PRINTS" id="PR02008">
    <property type="entry name" value="RCMTFAMILY"/>
</dbReference>
<keyword evidence="10 14" id="KW-0694">RNA-binding</keyword>
<evidence type="ECO:0000256" key="4">
    <source>
        <dbReference type="ARBA" id="ARBA00012140"/>
    </source>
</evidence>
<evidence type="ECO:0000256" key="6">
    <source>
        <dbReference type="ARBA" id="ARBA00022552"/>
    </source>
</evidence>
<feature type="domain" description="SAM-dependent MTase RsmB/NOP-type" evidence="15">
    <location>
        <begin position="177"/>
        <end position="459"/>
    </location>
</feature>
<dbReference type="InterPro" id="IPR004573">
    <property type="entry name" value="rRNA_ssu_MeTfrase_B"/>
</dbReference>
<dbReference type="InterPro" id="IPR029063">
    <property type="entry name" value="SAM-dependent_MTases_sf"/>
</dbReference>
<dbReference type="PANTHER" id="PTHR22807">
    <property type="entry name" value="NOP2 YEAST -RELATED NOL1/NOP2/FMU SUN DOMAIN-CONTAINING"/>
    <property type="match status" value="1"/>
</dbReference>
<evidence type="ECO:0000256" key="12">
    <source>
        <dbReference type="ARBA" id="ARBA00031088"/>
    </source>
</evidence>
<dbReference type="EC" id="2.1.1.176" evidence="4"/>
<dbReference type="InterPro" id="IPR006027">
    <property type="entry name" value="NusB_RsmB_TIM44"/>
</dbReference>
<accession>A0A1V3TGD1</accession>
<keyword evidence="7 14" id="KW-0489">Methyltransferase</keyword>
<evidence type="ECO:0000313" key="17">
    <source>
        <dbReference type="EMBL" id="KUF42418.1"/>
    </source>
</evidence>
<feature type="binding site" evidence="14">
    <location>
        <position position="295"/>
    </location>
    <ligand>
        <name>S-adenosyl-L-methionine</name>
        <dbReference type="ChEBI" id="CHEBI:59789"/>
    </ligand>
</feature>
<dbReference type="Pfam" id="PF01029">
    <property type="entry name" value="NusB"/>
    <property type="match status" value="1"/>
</dbReference>
<dbReference type="Gene3D" id="3.40.50.150">
    <property type="entry name" value="Vaccinia Virus protein VP39"/>
    <property type="match status" value="1"/>
</dbReference>
<evidence type="ECO:0000313" key="16">
    <source>
        <dbReference type="EMBL" id="AQZ97652.1"/>
    </source>
</evidence>
<organism evidence="17 18">
    <name type="scientific">Comamonas kerstersii</name>
    <dbReference type="NCBI Taxonomy" id="225992"/>
    <lineage>
        <taxon>Bacteria</taxon>
        <taxon>Pseudomonadati</taxon>
        <taxon>Pseudomonadota</taxon>
        <taxon>Betaproteobacteria</taxon>
        <taxon>Burkholderiales</taxon>
        <taxon>Comamonadaceae</taxon>
        <taxon>Comamonas</taxon>
    </lineage>
</organism>
<accession>A0A1V0BCP1</accession>
<evidence type="ECO:0000256" key="13">
    <source>
        <dbReference type="ARBA" id="ARBA00047283"/>
    </source>
</evidence>
<dbReference type="Gene3D" id="1.10.940.10">
    <property type="entry name" value="NusB-like"/>
    <property type="match status" value="1"/>
</dbReference>
<evidence type="ECO:0000256" key="3">
    <source>
        <dbReference type="ARBA" id="ARBA00007494"/>
    </source>
</evidence>
<dbReference type="NCBIfam" id="TIGR00563">
    <property type="entry name" value="rsmB"/>
    <property type="match status" value="1"/>
</dbReference>
<dbReference type="GO" id="GO:0008649">
    <property type="term" value="F:rRNA methyltransferase activity"/>
    <property type="evidence" value="ECO:0007669"/>
    <property type="project" value="InterPro"/>
</dbReference>
<gene>
    <name evidence="17" type="ORF">AS359_11995</name>
    <name evidence="16" type="ORF">B5M06_04615</name>
</gene>
<evidence type="ECO:0000256" key="7">
    <source>
        <dbReference type="ARBA" id="ARBA00022603"/>
    </source>
</evidence>
<dbReference type="CDD" id="cd02440">
    <property type="entry name" value="AdoMet_MTases"/>
    <property type="match status" value="1"/>
</dbReference>
<evidence type="ECO:0000256" key="8">
    <source>
        <dbReference type="ARBA" id="ARBA00022679"/>
    </source>
</evidence>
<feature type="binding site" evidence="14">
    <location>
        <position position="323"/>
    </location>
    <ligand>
        <name>S-adenosyl-L-methionine</name>
        <dbReference type="ChEBI" id="CHEBI:59789"/>
    </ligand>
</feature>
<dbReference type="Proteomes" id="UP000053300">
    <property type="component" value="Unassembled WGS sequence"/>
</dbReference>
<keyword evidence="9 14" id="KW-0949">S-adenosyl-L-methionine</keyword>
<evidence type="ECO:0000256" key="14">
    <source>
        <dbReference type="PROSITE-ProRule" id="PRU01023"/>
    </source>
</evidence>
<protein>
    <recommendedName>
        <fullName evidence="4">16S rRNA (cytosine(967)-C(5))-methyltransferase</fullName>
        <ecNumber evidence="4">2.1.1.176</ecNumber>
    </recommendedName>
    <alternativeName>
        <fullName evidence="11">16S rRNA m5C967 methyltransferase</fullName>
    </alternativeName>
    <alternativeName>
        <fullName evidence="12">rRNA (cytosine-C(5)-)-methyltransferase RsmB</fullName>
    </alternativeName>
</protein>
<dbReference type="STRING" id="225992.B5M06_04615"/>
<evidence type="ECO:0000256" key="10">
    <source>
        <dbReference type="ARBA" id="ARBA00022884"/>
    </source>
</evidence>
<evidence type="ECO:0000256" key="5">
    <source>
        <dbReference type="ARBA" id="ARBA00022490"/>
    </source>
</evidence>
<evidence type="ECO:0000256" key="1">
    <source>
        <dbReference type="ARBA" id="ARBA00002724"/>
    </source>
</evidence>
<dbReference type="InterPro" id="IPR035926">
    <property type="entry name" value="NusB-like_sf"/>
</dbReference>
<sequence>MTRKIFPSFAAPSGTAAPIALWQQLAAVAQGLQMILDGQSGNAALASVSPRLRPGVQALLFQVLRQLGRAQALRKQLAPKAPPAKVDALLCTALALAWDPEQAPYEPFTLVNQAVEAAKRGGLMRQSGFVNACLRRFLRERDALVAQTDGDPLARWNHPQWWLERLQKDYPQDWERILQANNTQAPMSLRVNKQKTTPAQYQQALKAINIDASVFGEAGVQLDKAQPVHALPGFEQGMVSVQDGAAQLAAPLLLKGMDLSQPLQLLDACAAPGGKTAHLLEYAGAASPVRVTALEVDAERSERIHDTLQRLQLQDRAKVLVADAGQTAQWWQAANGGAQFDAILLDAPCSASGIVRRHPDVRWLRRASDIDQLAAIQSQLLDALWPLLRTGGRMLYCTCSVFKAEGEAQIQAFLARNTRAQLLPSPGHLIPGNDVAAAPVTDNAAGDHDGFFYALLQKNG</sequence>
<dbReference type="NCBIfam" id="NF008149">
    <property type="entry name" value="PRK10901.1"/>
    <property type="match status" value="1"/>
</dbReference>
<comment type="function">
    <text evidence="1">Specifically methylates the cytosine at position 967 (m5C967) of 16S rRNA.</text>
</comment>
<evidence type="ECO:0000313" key="18">
    <source>
        <dbReference type="Proteomes" id="UP000053300"/>
    </source>
</evidence>
<keyword evidence="18" id="KW-1185">Reference proteome</keyword>
<dbReference type="AlphaFoldDB" id="A0A0W7Z4I7"/>
<dbReference type="OrthoDB" id="9810297at2"/>
<dbReference type="InterPro" id="IPR023267">
    <property type="entry name" value="RCMT"/>
</dbReference>
<evidence type="ECO:0000256" key="11">
    <source>
        <dbReference type="ARBA" id="ARBA00030399"/>
    </source>
</evidence>
<proteinExistence type="inferred from homology"/>
<dbReference type="Pfam" id="PF22458">
    <property type="entry name" value="RsmF-B_ferredox"/>
    <property type="match status" value="1"/>
</dbReference>
<dbReference type="Pfam" id="PF01189">
    <property type="entry name" value="Methyltr_RsmB-F"/>
    <property type="match status" value="1"/>
</dbReference>
<dbReference type="PROSITE" id="PS01153">
    <property type="entry name" value="NOL1_NOP2_SUN"/>
    <property type="match status" value="1"/>
</dbReference>
<dbReference type="SUPFAM" id="SSF53335">
    <property type="entry name" value="S-adenosyl-L-methionine-dependent methyltransferases"/>
    <property type="match status" value="1"/>
</dbReference>
<evidence type="ECO:0000259" key="15">
    <source>
        <dbReference type="PROSITE" id="PS51686"/>
    </source>
</evidence>
<dbReference type="InterPro" id="IPR018314">
    <property type="entry name" value="RsmB/NOL1/NOP2-like_CS"/>
</dbReference>
<dbReference type="InterPro" id="IPR049560">
    <property type="entry name" value="MeTrfase_RsmB-F_NOP2_cat"/>
</dbReference>
<dbReference type="GeneID" id="83038598"/>
<dbReference type="PANTHER" id="PTHR22807:SF61">
    <property type="entry name" value="NOL1_NOP2_SUN FAMILY PROTEIN _ ANTITERMINATION NUSB DOMAIN-CONTAINING PROTEIN"/>
    <property type="match status" value="1"/>
</dbReference>
<dbReference type="GO" id="GO:0006355">
    <property type="term" value="P:regulation of DNA-templated transcription"/>
    <property type="evidence" value="ECO:0007669"/>
    <property type="project" value="InterPro"/>
</dbReference>
<dbReference type="RefSeq" id="WP_054065706.1">
    <property type="nucleotide sequence ID" value="NZ_CAUCIF010000009.1"/>
</dbReference>
<evidence type="ECO:0000256" key="2">
    <source>
        <dbReference type="ARBA" id="ARBA00004496"/>
    </source>
</evidence>